<sequence>MASAVIVDADMVAALRDAVRECGDRGLINASKWASELLLGVPDKKRRAPPPANEAIAAPITQPRHPNAPPLQALPEHVRIQEKEWEEEDRDYITTARALFDGKDFVRAVHWLRTCKSAKAHFLSVYSQYMASEKQALRDWYKLDMAHGFTVIDKDRPEICCLIGNYFSLRNEHEKAIKYFKRATQLDRTYLSAWTLMGHEYVEMKNSHAAIEAYRKAVGHMMSASGKHRAFAMKKWDGEELNIRMPLTPREAIECFKRALIGADPCKLPPAGGGCVPSRKYVQFPAARLYAILAPSLNCRLLTVCTSVRAHTDSILFLTAAESDKPVAEYAKSSVYVARYHIIHGGGDLALAKELLEPIASSNAEEVSQATDLLKKARSAQAKIQMDAAQAQSQAQA</sequence>
<protein>
    <recommendedName>
        <fullName evidence="8">Cdc23 domain-containing protein</fullName>
    </recommendedName>
</protein>
<dbReference type="EMBL" id="SEKV01000355">
    <property type="protein sequence ID" value="TFY58515.1"/>
    <property type="molecule type" value="Genomic_DNA"/>
</dbReference>
<dbReference type="GO" id="GO:0051301">
    <property type="term" value="P:cell division"/>
    <property type="evidence" value="ECO:0007669"/>
    <property type="project" value="UniProtKB-KW"/>
</dbReference>
<dbReference type="PANTHER" id="PTHR12558">
    <property type="entry name" value="CELL DIVISION CYCLE 16,23,27"/>
    <property type="match status" value="1"/>
</dbReference>
<evidence type="ECO:0000256" key="6">
    <source>
        <dbReference type="ARBA" id="ARBA00023306"/>
    </source>
</evidence>
<dbReference type="GO" id="GO:0016567">
    <property type="term" value="P:protein ubiquitination"/>
    <property type="evidence" value="ECO:0007669"/>
    <property type="project" value="TreeGrafter"/>
</dbReference>
<dbReference type="STRING" id="34475.A0A4Y9Y846"/>
<feature type="domain" description="Cdc23" evidence="8">
    <location>
        <begin position="12"/>
        <end position="173"/>
    </location>
</feature>
<dbReference type="AlphaFoldDB" id="A0A4Y9Y846"/>
<dbReference type="GO" id="GO:0031145">
    <property type="term" value="P:anaphase-promoting complex-dependent catabolic process"/>
    <property type="evidence" value="ECO:0007669"/>
    <property type="project" value="TreeGrafter"/>
</dbReference>
<feature type="repeat" description="TPR" evidence="7">
    <location>
        <begin position="157"/>
        <end position="190"/>
    </location>
</feature>
<dbReference type="GO" id="GO:0045842">
    <property type="term" value="P:positive regulation of mitotic metaphase/anaphase transition"/>
    <property type="evidence" value="ECO:0007669"/>
    <property type="project" value="TreeGrafter"/>
</dbReference>
<keyword evidence="4" id="KW-0833">Ubl conjugation pathway</keyword>
<dbReference type="InterPro" id="IPR011990">
    <property type="entry name" value="TPR-like_helical_dom_sf"/>
</dbReference>
<keyword evidence="1" id="KW-0132">Cell division</keyword>
<name>A0A4Y9Y846_9APHY</name>
<dbReference type="Pfam" id="PF13181">
    <property type="entry name" value="TPR_8"/>
    <property type="match status" value="1"/>
</dbReference>
<dbReference type="GO" id="GO:0005680">
    <property type="term" value="C:anaphase-promoting complex"/>
    <property type="evidence" value="ECO:0007669"/>
    <property type="project" value="InterPro"/>
</dbReference>
<accession>A0A4Y9Y846</accession>
<dbReference type="SMART" id="SM00028">
    <property type="entry name" value="TPR"/>
    <property type="match status" value="2"/>
</dbReference>
<dbReference type="SUPFAM" id="SSF48452">
    <property type="entry name" value="TPR-like"/>
    <property type="match status" value="1"/>
</dbReference>
<dbReference type="Pfam" id="PF04049">
    <property type="entry name" value="ANAPC8"/>
    <property type="match status" value="1"/>
</dbReference>
<keyword evidence="2" id="KW-0677">Repeat</keyword>
<dbReference type="Gene3D" id="1.25.40.10">
    <property type="entry name" value="Tetratricopeptide repeat domain"/>
    <property type="match status" value="2"/>
</dbReference>
<dbReference type="Proteomes" id="UP000298390">
    <property type="component" value="Unassembled WGS sequence"/>
</dbReference>
<evidence type="ECO:0000256" key="5">
    <source>
        <dbReference type="ARBA" id="ARBA00022803"/>
    </source>
</evidence>
<dbReference type="PROSITE" id="PS50005">
    <property type="entry name" value="TPR"/>
    <property type="match status" value="1"/>
</dbReference>
<keyword evidence="6" id="KW-0131">Cell cycle</keyword>
<evidence type="ECO:0000256" key="2">
    <source>
        <dbReference type="ARBA" id="ARBA00022737"/>
    </source>
</evidence>
<evidence type="ECO:0000256" key="1">
    <source>
        <dbReference type="ARBA" id="ARBA00022618"/>
    </source>
</evidence>
<evidence type="ECO:0000259" key="8">
    <source>
        <dbReference type="Pfam" id="PF04049"/>
    </source>
</evidence>
<organism evidence="9 10">
    <name type="scientific">Rhodofomes roseus</name>
    <dbReference type="NCBI Taxonomy" id="34475"/>
    <lineage>
        <taxon>Eukaryota</taxon>
        <taxon>Fungi</taxon>
        <taxon>Dikarya</taxon>
        <taxon>Basidiomycota</taxon>
        <taxon>Agaricomycotina</taxon>
        <taxon>Agaricomycetes</taxon>
        <taxon>Polyporales</taxon>
        <taxon>Rhodofomes</taxon>
    </lineage>
</organism>
<dbReference type="PANTHER" id="PTHR12558:SF10">
    <property type="entry name" value="CELL DIVISION CYCLE PROTEIN 23 HOMOLOG"/>
    <property type="match status" value="1"/>
</dbReference>
<comment type="caution">
    <text evidence="9">The sequence shown here is derived from an EMBL/GenBank/DDBJ whole genome shotgun (WGS) entry which is preliminary data.</text>
</comment>
<dbReference type="InterPro" id="IPR007192">
    <property type="entry name" value="APC8"/>
</dbReference>
<evidence type="ECO:0000256" key="3">
    <source>
        <dbReference type="ARBA" id="ARBA00022776"/>
    </source>
</evidence>
<evidence type="ECO:0000256" key="7">
    <source>
        <dbReference type="PROSITE-ProRule" id="PRU00339"/>
    </source>
</evidence>
<dbReference type="InterPro" id="IPR019734">
    <property type="entry name" value="TPR_rpt"/>
</dbReference>
<gene>
    <name evidence="9" type="ORF">EVJ58_g6367</name>
</gene>
<evidence type="ECO:0000256" key="4">
    <source>
        <dbReference type="ARBA" id="ARBA00022786"/>
    </source>
</evidence>
<keyword evidence="5 7" id="KW-0802">TPR repeat</keyword>
<evidence type="ECO:0000313" key="10">
    <source>
        <dbReference type="Proteomes" id="UP000298390"/>
    </source>
</evidence>
<keyword evidence="3" id="KW-0498">Mitosis</keyword>
<reference evidence="9 10" key="1">
    <citation type="submission" date="2019-01" db="EMBL/GenBank/DDBJ databases">
        <title>Genome sequencing of the rare red list fungi Fomitopsis rosea.</title>
        <authorList>
            <person name="Buettner E."/>
            <person name="Kellner H."/>
        </authorList>
    </citation>
    <scope>NUCLEOTIDE SEQUENCE [LARGE SCALE GENOMIC DNA]</scope>
    <source>
        <strain evidence="9 10">DSM 105464</strain>
    </source>
</reference>
<evidence type="ECO:0000313" key="9">
    <source>
        <dbReference type="EMBL" id="TFY58515.1"/>
    </source>
</evidence>
<proteinExistence type="predicted"/>